<reference evidence="2" key="1">
    <citation type="submission" date="2014-06" db="EMBL/GenBank/DDBJ databases">
        <title>Key roles for freshwater Actinobacteria revealed by deep metagenomic sequencing.</title>
        <authorList>
            <person name="Ghai R."/>
            <person name="Mizuno C.M."/>
            <person name="Picazo A."/>
            <person name="Camacho A."/>
            <person name="Rodriguez-Valera F."/>
        </authorList>
    </citation>
    <scope>NUCLEOTIDE SEQUENCE</scope>
</reference>
<gene>
    <name evidence="2" type="ORF">GM51_6740</name>
</gene>
<organism evidence="2">
    <name type="scientific">freshwater metagenome</name>
    <dbReference type="NCBI Taxonomy" id="449393"/>
    <lineage>
        <taxon>unclassified sequences</taxon>
        <taxon>metagenomes</taxon>
        <taxon>ecological metagenomes</taxon>
    </lineage>
</organism>
<dbReference type="PANTHER" id="PTHR43377:SF1">
    <property type="entry name" value="BILIVERDIN REDUCTASE A"/>
    <property type="match status" value="1"/>
</dbReference>
<dbReference type="InterPro" id="IPR036291">
    <property type="entry name" value="NAD(P)-bd_dom_sf"/>
</dbReference>
<protein>
    <recommendedName>
        <fullName evidence="1">Gfo/Idh/MocA-like oxidoreductase N-terminal domain-containing protein</fullName>
    </recommendedName>
</protein>
<feature type="domain" description="Gfo/Idh/MocA-like oxidoreductase N-terminal" evidence="1">
    <location>
        <begin position="4"/>
        <end position="92"/>
    </location>
</feature>
<dbReference type="SUPFAM" id="SSF55347">
    <property type="entry name" value="Glyceraldehyde-3-phosphate dehydrogenase-like, C-terminal domain"/>
    <property type="match status" value="1"/>
</dbReference>
<dbReference type="SUPFAM" id="SSF51735">
    <property type="entry name" value="NAD(P)-binding Rossmann-fold domains"/>
    <property type="match status" value="1"/>
</dbReference>
<proteinExistence type="predicted"/>
<dbReference type="Pfam" id="PF01408">
    <property type="entry name" value="GFO_IDH_MocA"/>
    <property type="match status" value="1"/>
</dbReference>
<dbReference type="Gene3D" id="3.40.50.720">
    <property type="entry name" value="NAD(P)-binding Rossmann-like Domain"/>
    <property type="match status" value="1"/>
</dbReference>
<dbReference type="Gene3D" id="3.30.360.10">
    <property type="entry name" value="Dihydrodipicolinate Reductase, domain 2"/>
    <property type="match status" value="1"/>
</dbReference>
<dbReference type="GO" id="GO:0000166">
    <property type="term" value="F:nucleotide binding"/>
    <property type="evidence" value="ECO:0007669"/>
    <property type="project" value="InterPro"/>
</dbReference>
<comment type="caution">
    <text evidence="2">The sequence shown here is derived from an EMBL/GenBank/DDBJ whole genome shotgun (WGS) entry which is preliminary data.</text>
</comment>
<dbReference type="PANTHER" id="PTHR43377">
    <property type="entry name" value="BILIVERDIN REDUCTASE A"/>
    <property type="match status" value="1"/>
</dbReference>
<accession>A0A094QB70</accession>
<name>A0A094QB70_9ZZZZ</name>
<dbReference type="InterPro" id="IPR000683">
    <property type="entry name" value="Gfo/Idh/MocA-like_OxRdtase_N"/>
</dbReference>
<dbReference type="AlphaFoldDB" id="A0A094QB70"/>
<evidence type="ECO:0000313" key="2">
    <source>
        <dbReference type="EMBL" id="KGA19404.1"/>
    </source>
</evidence>
<evidence type="ECO:0000259" key="1">
    <source>
        <dbReference type="Pfam" id="PF01408"/>
    </source>
</evidence>
<dbReference type="EMBL" id="JNSL01000031">
    <property type="protein sequence ID" value="KGA19404.1"/>
    <property type="molecule type" value="Genomic_DNA"/>
</dbReference>
<dbReference type="InterPro" id="IPR051450">
    <property type="entry name" value="Gfo/Idh/MocA_Oxidoreductases"/>
</dbReference>
<sequence length="309" mass="34293">MTSLVVGGGSIGQRHARVLSEIGDRTKVVFVSNRTDLAYVSHPTISEAFEHHNIDYVVIANETARHRHAVDDLVVANYQGPVLIEKPAALGSDDLDLSSFLRVGVAYNLRFHPLLQNLKNRLDGEKILSVEAYAGQALETWRPGRSVAEQYSAHQSRGGGVLRDLSHELDYLAWMCGRTLGVFALGGRIANVTVDSDDSWSIVARTEHVSQLALQLNYLDRPGSRFIRIVTQEKTFHADILAGTLSVSSSSNTRLESFPIDRDETYRHMHLDMMTESPTSVTTLAEARDIDNLILGIERSAREGRWVTT</sequence>